<dbReference type="InterPro" id="IPR050736">
    <property type="entry name" value="Sensor_HK_Regulatory"/>
</dbReference>
<reference evidence="9" key="2">
    <citation type="journal article" date="2022" name="Microbiol. Resour. Announc.">
        <title>Metagenome Sequencing to Explore Phylogenomics of Terrestrial Cyanobacteria.</title>
        <authorList>
            <person name="Ward R.D."/>
            <person name="Stajich J.E."/>
            <person name="Johansen J.R."/>
            <person name="Huntemann M."/>
            <person name="Clum A."/>
            <person name="Foster B."/>
            <person name="Foster B."/>
            <person name="Roux S."/>
            <person name="Palaniappan K."/>
            <person name="Varghese N."/>
            <person name="Mukherjee S."/>
            <person name="Reddy T.B.K."/>
            <person name="Daum C."/>
            <person name="Copeland A."/>
            <person name="Chen I.A."/>
            <person name="Ivanova N.N."/>
            <person name="Kyrpides N.C."/>
            <person name="Shapiro N."/>
            <person name="Eloe-Fadrosh E.A."/>
            <person name="Pietrasiak N."/>
        </authorList>
    </citation>
    <scope>NUCLEOTIDE SEQUENCE</scope>
    <source>
        <strain evidence="9">UHER 2000/2452</strain>
    </source>
</reference>
<dbReference type="Gene3D" id="3.30.565.10">
    <property type="entry name" value="Histidine kinase-like ATPase, C-terminal domain"/>
    <property type="match status" value="1"/>
</dbReference>
<evidence type="ECO:0000259" key="8">
    <source>
        <dbReference type="PROSITE" id="PS50109"/>
    </source>
</evidence>
<keyword evidence="5 9" id="KW-0418">Kinase</keyword>
<dbReference type="AlphaFoldDB" id="A0A951UL87"/>
<keyword evidence="7" id="KW-0472">Membrane</keyword>
<dbReference type="EMBL" id="JAHHHD010000003">
    <property type="protein sequence ID" value="MBW4657995.1"/>
    <property type="molecule type" value="Genomic_DNA"/>
</dbReference>
<dbReference type="PANTHER" id="PTHR43711">
    <property type="entry name" value="TWO-COMPONENT HISTIDINE KINASE"/>
    <property type="match status" value="1"/>
</dbReference>
<dbReference type="GO" id="GO:0000155">
    <property type="term" value="F:phosphorelay sensor kinase activity"/>
    <property type="evidence" value="ECO:0007669"/>
    <property type="project" value="InterPro"/>
</dbReference>
<dbReference type="EC" id="2.7.13.3" evidence="2"/>
<dbReference type="Pfam" id="PF02518">
    <property type="entry name" value="HATPase_c"/>
    <property type="match status" value="1"/>
</dbReference>
<evidence type="ECO:0000256" key="4">
    <source>
        <dbReference type="ARBA" id="ARBA00022679"/>
    </source>
</evidence>
<evidence type="ECO:0000256" key="7">
    <source>
        <dbReference type="SAM" id="Phobius"/>
    </source>
</evidence>
<keyword evidence="7" id="KW-0812">Transmembrane</keyword>
<feature type="transmembrane region" description="Helical" evidence="7">
    <location>
        <begin position="12"/>
        <end position="31"/>
    </location>
</feature>
<evidence type="ECO:0000256" key="5">
    <source>
        <dbReference type="ARBA" id="ARBA00022777"/>
    </source>
</evidence>
<dbReference type="InterPro" id="IPR005467">
    <property type="entry name" value="His_kinase_dom"/>
</dbReference>
<dbReference type="CDD" id="cd00075">
    <property type="entry name" value="HATPase"/>
    <property type="match status" value="1"/>
</dbReference>
<dbReference type="Gene3D" id="1.10.287.130">
    <property type="match status" value="1"/>
</dbReference>
<evidence type="ECO:0000256" key="1">
    <source>
        <dbReference type="ARBA" id="ARBA00000085"/>
    </source>
</evidence>
<evidence type="ECO:0000256" key="6">
    <source>
        <dbReference type="ARBA" id="ARBA00023012"/>
    </source>
</evidence>
<evidence type="ECO:0000256" key="3">
    <source>
        <dbReference type="ARBA" id="ARBA00022553"/>
    </source>
</evidence>
<keyword evidence="3" id="KW-0597">Phosphoprotein</keyword>
<dbReference type="InterPro" id="IPR036890">
    <property type="entry name" value="HATPase_C_sf"/>
</dbReference>
<evidence type="ECO:0000313" key="10">
    <source>
        <dbReference type="Proteomes" id="UP000757435"/>
    </source>
</evidence>
<dbReference type="PRINTS" id="PR00344">
    <property type="entry name" value="BCTRLSENSOR"/>
</dbReference>
<dbReference type="Pfam" id="PF00512">
    <property type="entry name" value="HisKA"/>
    <property type="match status" value="1"/>
</dbReference>
<dbReference type="InterPro" id="IPR003594">
    <property type="entry name" value="HATPase_dom"/>
</dbReference>
<comment type="catalytic activity">
    <reaction evidence="1">
        <text>ATP + protein L-histidine = ADP + protein N-phospho-L-histidine.</text>
        <dbReference type="EC" id="2.7.13.3"/>
    </reaction>
</comment>
<feature type="domain" description="Histidine kinase" evidence="8">
    <location>
        <begin position="217"/>
        <end position="439"/>
    </location>
</feature>
<dbReference type="InterPro" id="IPR003661">
    <property type="entry name" value="HisK_dim/P_dom"/>
</dbReference>
<keyword evidence="7" id="KW-1133">Transmembrane helix</keyword>
<dbReference type="SUPFAM" id="SSF47384">
    <property type="entry name" value="Homodimeric domain of signal transducing histidine kinase"/>
    <property type="match status" value="1"/>
</dbReference>
<dbReference type="InterPro" id="IPR036097">
    <property type="entry name" value="HisK_dim/P_sf"/>
</dbReference>
<dbReference type="InterPro" id="IPR004358">
    <property type="entry name" value="Sig_transdc_His_kin-like_C"/>
</dbReference>
<feature type="transmembrane region" description="Helical" evidence="7">
    <location>
        <begin position="174"/>
        <end position="196"/>
    </location>
</feature>
<reference evidence="9" key="1">
    <citation type="submission" date="2021-05" db="EMBL/GenBank/DDBJ databases">
        <authorList>
            <person name="Pietrasiak N."/>
            <person name="Ward R."/>
            <person name="Stajich J.E."/>
            <person name="Kurbessoian T."/>
        </authorList>
    </citation>
    <scope>NUCLEOTIDE SEQUENCE</scope>
    <source>
        <strain evidence="9">UHER 2000/2452</strain>
    </source>
</reference>
<accession>A0A951UL87</accession>
<dbReference type="PROSITE" id="PS50109">
    <property type="entry name" value="HIS_KIN"/>
    <property type="match status" value="1"/>
</dbReference>
<protein>
    <recommendedName>
        <fullName evidence="2">histidine kinase</fullName>
        <ecNumber evidence="2">2.7.13.3</ecNumber>
    </recommendedName>
</protein>
<organism evidence="9 10">
    <name type="scientific">Drouetiella hepatica Uher 2000/2452</name>
    <dbReference type="NCBI Taxonomy" id="904376"/>
    <lineage>
        <taxon>Bacteria</taxon>
        <taxon>Bacillati</taxon>
        <taxon>Cyanobacteriota</taxon>
        <taxon>Cyanophyceae</taxon>
        <taxon>Oculatellales</taxon>
        <taxon>Oculatellaceae</taxon>
        <taxon>Drouetiella</taxon>
    </lineage>
</organism>
<dbReference type="CDD" id="cd00082">
    <property type="entry name" value="HisKA"/>
    <property type="match status" value="1"/>
</dbReference>
<dbReference type="FunFam" id="3.30.565.10:FF:000006">
    <property type="entry name" value="Sensor histidine kinase WalK"/>
    <property type="match status" value="1"/>
</dbReference>
<comment type="caution">
    <text evidence="9">The sequence shown here is derived from an EMBL/GenBank/DDBJ whole genome shotgun (WGS) entry which is preliminary data.</text>
</comment>
<proteinExistence type="predicted"/>
<dbReference type="SUPFAM" id="SSF55874">
    <property type="entry name" value="ATPase domain of HSP90 chaperone/DNA topoisomerase II/histidine kinase"/>
    <property type="match status" value="1"/>
</dbReference>
<evidence type="ECO:0000256" key="2">
    <source>
        <dbReference type="ARBA" id="ARBA00012438"/>
    </source>
</evidence>
<dbReference type="Proteomes" id="UP000757435">
    <property type="component" value="Unassembled WGS sequence"/>
</dbReference>
<dbReference type="SMART" id="SM00387">
    <property type="entry name" value="HATPase_c"/>
    <property type="match status" value="1"/>
</dbReference>
<sequence length="445" mass="49529">MFNRSRLNLAHWFALSMGSIFTLFTAGLYYLQADDQLNTFDENLYQKTKVAATKVQHQLEQGQWQVKLQQGTPRSGREASPQNELVYARWYDANGRLVQFTGLQPVPEQITLNNPVFQTIRVSVPTALAEGSLKELEERSLRQFTVPVKHNRVIIGYLQTATPLAPLEADLSRMLLMLTLGVPITLGAIGLTGWALGGMAMQPIRQSYDRLQRFTADASHELRTPLAAILSNVQVAMMPAFKAGEQASEQQQCLAEVEKAAKSMGGLLDNLLFLARHEAPMITATLNQKIDTLDVLYPLVNQYQNRALQQERTFTSHMPKQAIYIRADTQLLQRSIANLLDNAFKYTPSGGSIHLRCLTQSHHAVIQVEDNGVGIPEPDLPHIFDRFYRVDVARSRQTGGFGLGLSIAQQIVQAHGGHIKVSSVLGQGTRFQIEIPLGYGRSKVS</sequence>
<evidence type="ECO:0000313" key="9">
    <source>
        <dbReference type="EMBL" id="MBW4657995.1"/>
    </source>
</evidence>
<keyword evidence="4" id="KW-0808">Transferase</keyword>
<dbReference type="SMART" id="SM00388">
    <property type="entry name" value="HisKA"/>
    <property type="match status" value="1"/>
</dbReference>
<name>A0A951UL87_9CYAN</name>
<gene>
    <name evidence="9" type="ORF">KME15_04930</name>
</gene>
<keyword evidence="6" id="KW-0902">Two-component regulatory system</keyword>
<dbReference type="PANTHER" id="PTHR43711:SF1">
    <property type="entry name" value="HISTIDINE KINASE 1"/>
    <property type="match status" value="1"/>
</dbReference>